<dbReference type="HOGENOM" id="CLU_1354277_0_0_1"/>
<organism evidence="2 3">
    <name type="scientific">Ajellomyces capsulatus (strain G186AR / H82 / ATCC MYA-2454 / RMSCC 2432)</name>
    <name type="common">Darling's disease fungus</name>
    <name type="synonym">Histoplasma capsulatum</name>
    <dbReference type="NCBI Taxonomy" id="447093"/>
    <lineage>
        <taxon>Eukaryota</taxon>
        <taxon>Fungi</taxon>
        <taxon>Dikarya</taxon>
        <taxon>Ascomycota</taxon>
        <taxon>Pezizomycotina</taxon>
        <taxon>Eurotiomycetes</taxon>
        <taxon>Eurotiomycetidae</taxon>
        <taxon>Onygenales</taxon>
        <taxon>Ajellomycetaceae</taxon>
        <taxon>Histoplasma</taxon>
    </lineage>
</organism>
<dbReference type="VEuPathDB" id="FungiDB:I7I50_04597"/>
<reference evidence="2" key="1">
    <citation type="submission" date="2009-02" db="EMBL/GenBank/DDBJ databases">
        <title>The Genome Sequence of Ajellomyces capsulatus strain G186AR.</title>
        <authorList>
            <consortium name="The Broad Institute Genome Sequencing Platform"/>
            <person name="Champion M."/>
            <person name="Cuomo C."/>
            <person name="Ma L.-J."/>
            <person name="Henn M.R."/>
            <person name="Sil A."/>
            <person name="Goldman B."/>
            <person name="Young S.K."/>
            <person name="Kodira C.D."/>
            <person name="Zeng Q."/>
            <person name="Koehrsen M."/>
            <person name="Alvarado L."/>
            <person name="Berlin A."/>
            <person name="Borenstein D."/>
            <person name="Chen Z."/>
            <person name="Engels R."/>
            <person name="Freedman E."/>
            <person name="Gellesch M."/>
            <person name="Goldberg J."/>
            <person name="Griggs A."/>
            <person name="Gujja S."/>
            <person name="Heiman D."/>
            <person name="Hepburn T."/>
            <person name="Howarth C."/>
            <person name="Jen D."/>
            <person name="Larson L."/>
            <person name="Lewis B."/>
            <person name="Mehta T."/>
            <person name="Park D."/>
            <person name="Pearson M."/>
            <person name="Roberts A."/>
            <person name="Saif S."/>
            <person name="Shea T."/>
            <person name="Shenoy N."/>
            <person name="Sisk P."/>
            <person name="Stolte C."/>
            <person name="Sykes S."/>
            <person name="Walk T."/>
            <person name="White J."/>
            <person name="Yandava C."/>
            <person name="Klein B."/>
            <person name="McEwen J.G."/>
            <person name="Puccia R."/>
            <person name="Goldman G.H."/>
            <person name="Felipe M.S."/>
            <person name="Nino-Vega G."/>
            <person name="San-Blas G."/>
            <person name="Taylor J."/>
            <person name="Mendoza L."/>
            <person name="Galagan J."/>
            <person name="Nusbaum C."/>
            <person name="Birren B."/>
        </authorList>
    </citation>
    <scope>NUCLEOTIDE SEQUENCE</scope>
    <source>
        <strain evidence="2">G186AR</strain>
    </source>
</reference>
<dbReference type="GeneID" id="69038199"/>
<dbReference type="SUPFAM" id="SSF56112">
    <property type="entry name" value="Protein kinase-like (PK-like)"/>
    <property type="match status" value="1"/>
</dbReference>
<dbReference type="InterPro" id="IPR011009">
    <property type="entry name" value="Kinase-like_dom_sf"/>
</dbReference>
<gene>
    <name evidence="2" type="ORF">HCBG_05183</name>
</gene>
<accession>C0NPV3</accession>
<proteinExistence type="predicted"/>
<feature type="region of interest" description="Disordered" evidence="1">
    <location>
        <begin position="22"/>
        <end position="57"/>
    </location>
</feature>
<dbReference type="Proteomes" id="UP000001631">
    <property type="component" value="Unassembled WGS sequence"/>
</dbReference>
<dbReference type="RefSeq" id="XP_045287444.1">
    <property type="nucleotide sequence ID" value="XM_045432232.1"/>
</dbReference>
<name>C0NPV3_AJECG</name>
<dbReference type="EMBL" id="GG663368">
    <property type="protein sequence ID" value="EEH06963.1"/>
    <property type="molecule type" value="Genomic_DNA"/>
</dbReference>
<evidence type="ECO:0000313" key="2">
    <source>
        <dbReference type="EMBL" id="EEH06963.1"/>
    </source>
</evidence>
<dbReference type="AlphaFoldDB" id="C0NPV3"/>
<evidence type="ECO:0008006" key="4">
    <source>
        <dbReference type="Google" id="ProtNLM"/>
    </source>
</evidence>
<dbReference type="STRING" id="447093.C0NPV3"/>
<evidence type="ECO:0000313" key="3">
    <source>
        <dbReference type="Proteomes" id="UP000001631"/>
    </source>
</evidence>
<sequence length="202" mass="22446">MTSTDRPCTAFPGRLCFPDTSTLSEPIAESHTPGAQKRKLWKPPPLPLPVNHPNDENGNKRFSAEFCQQGSPWGKYQRFTREGQSKTLYLASEHSAACTVVAIKEYKLSEPNTIQNLLKTSHSNLVNLKSAYVNKSVVFFVYEQMHLSLDKIHSCIVLKEAHIAAVCKEHVFLAFSGGPGCLGPLALEAGRFAKIDWEPFQS</sequence>
<dbReference type="InParanoid" id="C0NPV3"/>
<evidence type="ECO:0000256" key="1">
    <source>
        <dbReference type="SAM" id="MobiDB-lite"/>
    </source>
</evidence>
<keyword evidence="3" id="KW-1185">Reference proteome</keyword>
<protein>
    <recommendedName>
        <fullName evidence="4">Protein kinase domain-containing protein</fullName>
    </recommendedName>
</protein>